<comment type="subcellular location">
    <subcellularLocation>
        <location evidence="1">Membrane</location>
    </subcellularLocation>
</comment>
<dbReference type="GO" id="GO:0045296">
    <property type="term" value="F:cadherin binding"/>
    <property type="evidence" value="ECO:0007669"/>
    <property type="project" value="TreeGrafter"/>
</dbReference>
<sequence length="101" mass="11125">SEFRLNITATDAGGLSTFIVAPVFVNDINDNAPVFEKPSYEFRIAEGSYEDYVVGQISATDADFGENGNITYTILQKREDFSQMPLSIKKDGSLIVHGELD</sequence>
<organism evidence="7 8">
    <name type="scientific">Diaphorina citri</name>
    <name type="common">Asian citrus psyllid</name>
    <dbReference type="NCBI Taxonomy" id="121845"/>
    <lineage>
        <taxon>Eukaryota</taxon>
        <taxon>Metazoa</taxon>
        <taxon>Ecdysozoa</taxon>
        <taxon>Arthropoda</taxon>
        <taxon>Hexapoda</taxon>
        <taxon>Insecta</taxon>
        <taxon>Pterygota</taxon>
        <taxon>Neoptera</taxon>
        <taxon>Paraneoptera</taxon>
        <taxon>Hemiptera</taxon>
        <taxon>Sternorrhyncha</taxon>
        <taxon>Psylloidea</taxon>
        <taxon>Psyllidae</taxon>
        <taxon>Diaphorininae</taxon>
        <taxon>Diaphorina</taxon>
    </lineage>
</organism>
<protein>
    <submittedName>
        <fullName evidence="8">Protocadherin beta-8-like</fullName>
    </submittedName>
</protein>
<dbReference type="PROSITE" id="PS00232">
    <property type="entry name" value="CADHERIN_1"/>
    <property type="match status" value="1"/>
</dbReference>
<dbReference type="Gene3D" id="2.60.40.60">
    <property type="entry name" value="Cadherins"/>
    <property type="match status" value="2"/>
</dbReference>
<dbReference type="Proteomes" id="UP000079169">
    <property type="component" value="Unplaced"/>
</dbReference>
<feature type="non-terminal residue" evidence="8">
    <location>
        <position position="1"/>
    </location>
</feature>
<name>A0A3Q0JKW3_DIACI</name>
<feature type="non-terminal residue" evidence="8">
    <location>
        <position position="101"/>
    </location>
</feature>
<dbReference type="InterPro" id="IPR015919">
    <property type="entry name" value="Cadherin-like_sf"/>
</dbReference>
<dbReference type="PANTHER" id="PTHR24027">
    <property type="entry name" value="CADHERIN-23"/>
    <property type="match status" value="1"/>
</dbReference>
<gene>
    <name evidence="8" type="primary">LOC113473797</name>
</gene>
<feature type="domain" description="Cadherin" evidence="6">
    <location>
        <begin position="36"/>
        <end position="101"/>
    </location>
</feature>
<dbReference type="SUPFAM" id="SSF49313">
    <property type="entry name" value="Cadherin-like"/>
    <property type="match status" value="1"/>
</dbReference>
<feature type="domain" description="Cadherin" evidence="6">
    <location>
        <begin position="1"/>
        <end position="35"/>
    </location>
</feature>
<evidence type="ECO:0000256" key="1">
    <source>
        <dbReference type="ARBA" id="ARBA00004370"/>
    </source>
</evidence>
<dbReference type="STRING" id="121845.A0A3Q0JKW3"/>
<evidence type="ECO:0000256" key="5">
    <source>
        <dbReference type="PROSITE-ProRule" id="PRU00043"/>
    </source>
</evidence>
<keyword evidence="4" id="KW-0472">Membrane</keyword>
<dbReference type="InterPro" id="IPR002126">
    <property type="entry name" value="Cadherin-like_dom"/>
</dbReference>
<keyword evidence="3 5" id="KW-0106">Calcium</keyword>
<dbReference type="GO" id="GO:0008013">
    <property type="term" value="F:beta-catenin binding"/>
    <property type="evidence" value="ECO:0007669"/>
    <property type="project" value="TreeGrafter"/>
</dbReference>
<dbReference type="PRINTS" id="PR00205">
    <property type="entry name" value="CADHERIN"/>
</dbReference>
<dbReference type="RefSeq" id="XP_026689039.1">
    <property type="nucleotide sequence ID" value="XM_026833238.1"/>
</dbReference>
<evidence type="ECO:0000256" key="2">
    <source>
        <dbReference type="ARBA" id="ARBA00022737"/>
    </source>
</evidence>
<dbReference type="AlphaFoldDB" id="A0A3Q0JKW3"/>
<evidence type="ECO:0000256" key="4">
    <source>
        <dbReference type="ARBA" id="ARBA00023136"/>
    </source>
</evidence>
<proteinExistence type="predicted"/>
<dbReference type="PaxDb" id="121845-A0A3Q0JKW3"/>
<keyword evidence="2" id="KW-0677">Repeat</keyword>
<reference evidence="8" key="1">
    <citation type="submission" date="2025-08" db="UniProtKB">
        <authorList>
            <consortium name="RefSeq"/>
        </authorList>
    </citation>
    <scope>IDENTIFICATION</scope>
</reference>
<keyword evidence="7" id="KW-1185">Reference proteome</keyword>
<evidence type="ECO:0000259" key="6">
    <source>
        <dbReference type="PROSITE" id="PS50268"/>
    </source>
</evidence>
<evidence type="ECO:0000256" key="3">
    <source>
        <dbReference type="ARBA" id="ARBA00022837"/>
    </source>
</evidence>
<dbReference type="PROSITE" id="PS50268">
    <property type="entry name" value="CADHERIN_2"/>
    <property type="match status" value="2"/>
</dbReference>
<dbReference type="GeneID" id="113473797"/>
<dbReference type="CDD" id="cd11304">
    <property type="entry name" value="Cadherin_repeat"/>
    <property type="match status" value="1"/>
</dbReference>
<evidence type="ECO:0000313" key="7">
    <source>
        <dbReference type="Proteomes" id="UP000079169"/>
    </source>
</evidence>
<dbReference type="GO" id="GO:0007156">
    <property type="term" value="P:homophilic cell adhesion via plasma membrane adhesion molecules"/>
    <property type="evidence" value="ECO:0007669"/>
    <property type="project" value="InterPro"/>
</dbReference>
<dbReference type="InterPro" id="IPR039808">
    <property type="entry name" value="Cadherin"/>
</dbReference>
<dbReference type="GO" id="GO:0016342">
    <property type="term" value="C:catenin complex"/>
    <property type="evidence" value="ECO:0007669"/>
    <property type="project" value="TreeGrafter"/>
</dbReference>
<dbReference type="InterPro" id="IPR020894">
    <property type="entry name" value="Cadherin_CS"/>
</dbReference>
<dbReference type="PANTHER" id="PTHR24027:SF438">
    <property type="entry name" value="CADHERIN 23"/>
    <property type="match status" value="1"/>
</dbReference>
<dbReference type="GO" id="GO:0016477">
    <property type="term" value="P:cell migration"/>
    <property type="evidence" value="ECO:0007669"/>
    <property type="project" value="TreeGrafter"/>
</dbReference>
<dbReference type="KEGG" id="dci:113473797"/>
<accession>A0A3Q0JKW3</accession>
<dbReference type="GO" id="GO:0005509">
    <property type="term" value="F:calcium ion binding"/>
    <property type="evidence" value="ECO:0007669"/>
    <property type="project" value="UniProtKB-UniRule"/>
</dbReference>
<evidence type="ECO:0000313" key="8">
    <source>
        <dbReference type="RefSeq" id="XP_026689039.1"/>
    </source>
</evidence>